<dbReference type="Proteomes" id="UP000517187">
    <property type="component" value="Unassembled WGS sequence"/>
</dbReference>
<dbReference type="AlphaFoldDB" id="A0A7X0A0Q5"/>
<protein>
    <submittedName>
        <fullName evidence="1">Uncharacterized protein</fullName>
    </submittedName>
</protein>
<dbReference type="EMBL" id="JACIIJ010000032">
    <property type="protein sequence ID" value="MBB6225623.1"/>
    <property type="molecule type" value="Genomic_DNA"/>
</dbReference>
<accession>A0A7X0A0Q5</accession>
<name>A0A7X0A0Q5_RHILE</name>
<reference evidence="1 2" key="1">
    <citation type="submission" date="2020-08" db="EMBL/GenBank/DDBJ databases">
        <title>Genomic Encyclopedia of Type Strains, Phase IV (KMG-V): Genome sequencing to study the core and pangenomes of soil and plant-associated prokaryotes.</title>
        <authorList>
            <person name="Whitman W."/>
        </authorList>
    </citation>
    <scope>NUCLEOTIDE SEQUENCE [LARGE SCALE GENOMIC DNA]</scope>
    <source>
        <strain evidence="1 2">SEMIA 4011</strain>
    </source>
</reference>
<gene>
    <name evidence="1" type="ORF">GGE66_006656</name>
</gene>
<sequence>MLGSSPSMTECGVGFCNKSRNAERNKRIIVPPADRASTSVIPGIVSRIHACRGGGDLDPRVKPEEDGAWGGLGASAAGWQGGWCLLAGQALPALRQGRCASSWSSPPLSVIPGLDVKPGYIPDRCSETYLTLSRCFFGRSAWFGGRGQLWMSVWNSAGWRGLRARMSRRFASASASAGLSGILCVRP</sequence>
<comment type="caution">
    <text evidence="1">The sequence shown here is derived from an EMBL/GenBank/DDBJ whole genome shotgun (WGS) entry which is preliminary data.</text>
</comment>
<evidence type="ECO:0000313" key="1">
    <source>
        <dbReference type="EMBL" id="MBB6225623.1"/>
    </source>
</evidence>
<evidence type="ECO:0000313" key="2">
    <source>
        <dbReference type="Proteomes" id="UP000517187"/>
    </source>
</evidence>
<organism evidence="1 2">
    <name type="scientific">Rhizobium leguminosarum</name>
    <dbReference type="NCBI Taxonomy" id="384"/>
    <lineage>
        <taxon>Bacteria</taxon>
        <taxon>Pseudomonadati</taxon>
        <taxon>Pseudomonadota</taxon>
        <taxon>Alphaproteobacteria</taxon>
        <taxon>Hyphomicrobiales</taxon>
        <taxon>Rhizobiaceae</taxon>
        <taxon>Rhizobium/Agrobacterium group</taxon>
        <taxon>Rhizobium</taxon>
    </lineage>
</organism>
<proteinExistence type="predicted"/>